<dbReference type="Proteomes" id="UP001241571">
    <property type="component" value="Unassembled WGS sequence"/>
</dbReference>
<evidence type="ECO:0000313" key="2">
    <source>
        <dbReference type="EMBL" id="MDL4935820.1"/>
    </source>
</evidence>
<feature type="domain" description="HTH cro/C1-type" evidence="1">
    <location>
        <begin position="23"/>
        <end position="79"/>
    </location>
</feature>
<name>A0ABD4ZST2_ENTGA</name>
<dbReference type="EMBL" id="JASUBT010000005">
    <property type="protein sequence ID" value="MDL4935820.1"/>
    <property type="molecule type" value="Genomic_DNA"/>
</dbReference>
<dbReference type="CDD" id="cd00093">
    <property type="entry name" value="HTH_XRE"/>
    <property type="match status" value="1"/>
</dbReference>
<dbReference type="PROSITE" id="PS50943">
    <property type="entry name" value="HTH_CROC1"/>
    <property type="match status" value="1"/>
</dbReference>
<dbReference type="RefSeq" id="WP_217956109.1">
    <property type="nucleotide sequence ID" value="NZ_BSYC01000005.1"/>
</dbReference>
<comment type="caution">
    <text evidence="2">The sequence shown here is derived from an EMBL/GenBank/DDBJ whole genome shotgun (WGS) entry which is preliminary data.</text>
</comment>
<dbReference type="Pfam" id="PF13560">
    <property type="entry name" value="HTH_31"/>
    <property type="match status" value="1"/>
</dbReference>
<evidence type="ECO:0000313" key="3">
    <source>
        <dbReference type="Proteomes" id="UP001241571"/>
    </source>
</evidence>
<dbReference type="SMART" id="SM00530">
    <property type="entry name" value="HTH_XRE"/>
    <property type="match status" value="1"/>
</dbReference>
<evidence type="ECO:0000259" key="1">
    <source>
        <dbReference type="PROSITE" id="PS50943"/>
    </source>
</evidence>
<sequence length="85" mass="9525">MGVIIMQGNLLNDADIKALGKHLRTVREFKGLTREKAAKNGGVSLSWLQKLENGSNLNGTPDMQKLKNYCNSLAVMIELEYKYKL</sequence>
<dbReference type="AlphaFoldDB" id="A0ABD4ZST2"/>
<dbReference type="InterPro" id="IPR001387">
    <property type="entry name" value="Cro/C1-type_HTH"/>
</dbReference>
<organism evidence="2 3">
    <name type="scientific">Enterococcus gallinarum</name>
    <dbReference type="NCBI Taxonomy" id="1353"/>
    <lineage>
        <taxon>Bacteria</taxon>
        <taxon>Bacillati</taxon>
        <taxon>Bacillota</taxon>
        <taxon>Bacilli</taxon>
        <taxon>Lactobacillales</taxon>
        <taxon>Enterococcaceae</taxon>
        <taxon>Enterococcus</taxon>
    </lineage>
</organism>
<accession>A0ABD4ZST2</accession>
<gene>
    <name evidence="2" type="ORF">QRX88_08850</name>
</gene>
<reference evidence="2 3" key="1">
    <citation type="submission" date="2023-06" db="EMBL/GenBank/DDBJ databases">
        <title>Acute promotion of culturable opportunistic pathogens and persistent increase of antibiotic resistance following antibiotic exposure in mouse gut microbiota.</title>
        <authorList>
            <person name="Li L."/>
            <person name="Wang B."/>
            <person name="Sun Y."/>
            <person name="Wang M."/>
            <person name="Xu H."/>
        </authorList>
    </citation>
    <scope>NUCLEOTIDE SEQUENCE [LARGE SCALE GENOMIC DNA]</scope>
    <source>
        <strain evidence="2 3">CRI2_2</strain>
    </source>
</reference>
<proteinExistence type="predicted"/>
<protein>
    <submittedName>
        <fullName evidence="2">Helix-turn-helix transcriptional regulator</fullName>
    </submittedName>
</protein>